<feature type="region of interest" description="Disordered" evidence="1">
    <location>
        <begin position="1"/>
        <end position="23"/>
    </location>
</feature>
<gene>
    <name evidence="2" type="ORF">PBAH0796_LOCUS313</name>
</gene>
<evidence type="ECO:0000313" key="2">
    <source>
        <dbReference type="EMBL" id="CAD8344575.1"/>
    </source>
</evidence>
<accession>A0A7R9ZVE2</accession>
<proteinExistence type="predicted"/>
<reference evidence="2" key="1">
    <citation type="submission" date="2021-01" db="EMBL/GenBank/DDBJ databases">
        <authorList>
            <person name="Corre E."/>
            <person name="Pelletier E."/>
            <person name="Niang G."/>
            <person name="Scheremetjew M."/>
            <person name="Finn R."/>
            <person name="Kale V."/>
            <person name="Holt S."/>
            <person name="Cochrane G."/>
            <person name="Meng A."/>
            <person name="Brown T."/>
            <person name="Cohen L."/>
        </authorList>
    </citation>
    <scope>NUCLEOTIDE SEQUENCE</scope>
    <source>
        <strain evidence="2">Pbaha01</strain>
    </source>
</reference>
<sequence length="492" mass="52735">MQPAPTPATTLSGTLAGAPSSPDGMWSTIQRCPSLNDLKSKLSTLSTFAEVEAVVDPSSSGCYSGSQDPYDLLLMGGFPSARPAILFGWWPHSGDWNQKELVQCSTQCLPAVRPVDLVALPLVPEVCELWEAWRREHGLRQDHAVWYEPHLGENAIDDPASEVCHKVLSLADAACRNLLQTSQPGRLHFYPFRVTVDAAAEAARKGFPVIGDLEGRCPVPPSQDMAWKHPHISGAGGDNIPSFSDALPADLNGVRGLKGYVAKNYQDLQEGWRRLQRECPTGTRFLLRISEGSSCGRAIADVQPGDLEAVEFQPGVTSVVLEEMLTGAGHAQVHTLNMIGNIPLGTLADEDFSCLCVEASQQINKEWGLVGPWSLDFAVDLAGTLVIVGVSVGCPSSSFAVQLWASRARHPVAVLTGSWDTPSQGAPSIEPVMEALSCADLLWDGDEGIVVYQHAPGTASAFVVASSFGDEAVEVLRTRLSKTMLESFGIAL</sequence>
<evidence type="ECO:0000256" key="1">
    <source>
        <dbReference type="SAM" id="MobiDB-lite"/>
    </source>
</evidence>
<dbReference type="AlphaFoldDB" id="A0A7R9ZVE2"/>
<protein>
    <submittedName>
        <fullName evidence="2">Uncharacterized protein</fullName>
    </submittedName>
</protein>
<organism evidence="2">
    <name type="scientific">Pyrodinium bahamense</name>
    <dbReference type="NCBI Taxonomy" id="73915"/>
    <lineage>
        <taxon>Eukaryota</taxon>
        <taxon>Sar</taxon>
        <taxon>Alveolata</taxon>
        <taxon>Dinophyceae</taxon>
        <taxon>Gonyaulacales</taxon>
        <taxon>Pyrocystaceae</taxon>
        <taxon>Pyrodinium</taxon>
    </lineage>
</organism>
<name>A0A7R9ZVE2_9DINO</name>
<dbReference type="EMBL" id="HBEG01000587">
    <property type="protein sequence ID" value="CAD8344575.1"/>
    <property type="molecule type" value="Transcribed_RNA"/>
</dbReference>